<proteinExistence type="predicted"/>
<organism evidence="1">
    <name type="scientific">marine sediment metagenome</name>
    <dbReference type="NCBI Taxonomy" id="412755"/>
    <lineage>
        <taxon>unclassified sequences</taxon>
        <taxon>metagenomes</taxon>
        <taxon>ecological metagenomes</taxon>
    </lineage>
</organism>
<protein>
    <submittedName>
        <fullName evidence="1">Uncharacterized protein</fullName>
    </submittedName>
</protein>
<sequence>MDQGAKGVRHEFFPKIPDGPLTPVAITINAAPEKFDVAAFL</sequence>
<gene>
    <name evidence="1" type="ORF">LCGC14_2678990</name>
</gene>
<feature type="non-terminal residue" evidence="1">
    <location>
        <position position="41"/>
    </location>
</feature>
<dbReference type="AlphaFoldDB" id="A0A0F9A9H5"/>
<accession>A0A0F9A9H5</accession>
<comment type="caution">
    <text evidence="1">The sequence shown here is derived from an EMBL/GenBank/DDBJ whole genome shotgun (WGS) entry which is preliminary data.</text>
</comment>
<reference evidence="1" key="1">
    <citation type="journal article" date="2015" name="Nature">
        <title>Complex archaea that bridge the gap between prokaryotes and eukaryotes.</title>
        <authorList>
            <person name="Spang A."/>
            <person name="Saw J.H."/>
            <person name="Jorgensen S.L."/>
            <person name="Zaremba-Niedzwiedzka K."/>
            <person name="Martijn J."/>
            <person name="Lind A.E."/>
            <person name="van Eijk R."/>
            <person name="Schleper C."/>
            <person name="Guy L."/>
            <person name="Ettema T.J."/>
        </authorList>
    </citation>
    <scope>NUCLEOTIDE SEQUENCE</scope>
</reference>
<evidence type="ECO:0000313" key="1">
    <source>
        <dbReference type="EMBL" id="KKK94820.1"/>
    </source>
</evidence>
<dbReference type="EMBL" id="LAZR01047182">
    <property type="protein sequence ID" value="KKK94820.1"/>
    <property type="molecule type" value="Genomic_DNA"/>
</dbReference>
<name>A0A0F9A9H5_9ZZZZ</name>